<comment type="caution">
    <text evidence="2">The sequence shown here is derived from an EMBL/GenBank/DDBJ whole genome shotgun (WGS) entry which is preliminary data.</text>
</comment>
<evidence type="ECO:0000313" key="3">
    <source>
        <dbReference type="Proteomes" id="UP001266305"/>
    </source>
</evidence>
<gene>
    <name evidence="2" type="ORF">P7K49_020190</name>
</gene>
<sequence>MTKEEPNQEMEARPGQKMEARPGQKMEARPGQKMEARPGQKMEGHRLKSRGVSGFGWGMGAGSGWELVQDSAEMAPALGLPQCNKEEMRPVQWTKQKSLSPSGIAQATNTAK</sequence>
<dbReference type="EMBL" id="JASSZA010000009">
    <property type="protein sequence ID" value="KAK2102523.1"/>
    <property type="molecule type" value="Genomic_DNA"/>
</dbReference>
<feature type="compositionally biased region" description="Polar residues" evidence="1">
    <location>
        <begin position="93"/>
        <end position="112"/>
    </location>
</feature>
<accession>A0ABQ9UZM1</accession>
<feature type="region of interest" description="Disordered" evidence="1">
    <location>
        <begin position="89"/>
        <end position="112"/>
    </location>
</feature>
<name>A0ABQ9UZM1_SAGOE</name>
<feature type="compositionally biased region" description="Basic and acidic residues" evidence="1">
    <location>
        <begin position="1"/>
        <end position="46"/>
    </location>
</feature>
<protein>
    <submittedName>
        <fullName evidence="2">Uncharacterized protein</fullName>
    </submittedName>
</protein>
<keyword evidence="3" id="KW-1185">Reference proteome</keyword>
<evidence type="ECO:0000256" key="1">
    <source>
        <dbReference type="SAM" id="MobiDB-lite"/>
    </source>
</evidence>
<organism evidence="2 3">
    <name type="scientific">Saguinus oedipus</name>
    <name type="common">Cotton-top tamarin</name>
    <name type="synonym">Oedipomidas oedipus</name>
    <dbReference type="NCBI Taxonomy" id="9490"/>
    <lineage>
        <taxon>Eukaryota</taxon>
        <taxon>Metazoa</taxon>
        <taxon>Chordata</taxon>
        <taxon>Craniata</taxon>
        <taxon>Vertebrata</taxon>
        <taxon>Euteleostomi</taxon>
        <taxon>Mammalia</taxon>
        <taxon>Eutheria</taxon>
        <taxon>Euarchontoglires</taxon>
        <taxon>Primates</taxon>
        <taxon>Haplorrhini</taxon>
        <taxon>Platyrrhini</taxon>
        <taxon>Cebidae</taxon>
        <taxon>Callitrichinae</taxon>
        <taxon>Saguinus</taxon>
    </lineage>
</organism>
<dbReference type="Proteomes" id="UP001266305">
    <property type="component" value="Unassembled WGS sequence"/>
</dbReference>
<reference evidence="2 3" key="1">
    <citation type="submission" date="2023-05" db="EMBL/GenBank/DDBJ databases">
        <title>B98-5 Cell Line De Novo Hybrid Assembly: An Optical Mapping Approach.</title>
        <authorList>
            <person name="Kananen K."/>
            <person name="Auerbach J.A."/>
            <person name="Kautto E."/>
            <person name="Blachly J.S."/>
        </authorList>
    </citation>
    <scope>NUCLEOTIDE SEQUENCE [LARGE SCALE GENOMIC DNA]</scope>
    <source>
        <strain evidence="2">B95-8</strain>
        <tissue evidence="2">Cell line</tissue>
    </source>
</reference>
<evidence type="ECO:0000313" key="2">
    <source>
        <dbReference type="EMBL" id="KAK2102523.1"/>
    </source>
</evidence>
<proteinExistence type="predicted"/>
<feature type="region of interest" description="Disordered" evidence="1">
    <location>
        <begin position="1"/>
        <end position="50"/>
    </location>
</feature>